<keyword evidence="1" id="KW-0472">Membrane</keyword>
<feature type="transmembrane region" description="Helical" evidence="1">
    <location>
        <begin position="425"/>
        <end position="446"/>
    </location>
</feature>
<evidence type="ECO:0000313" key="4">
    <source>
        <dbReference type="Proteomes" id="UP000027473"/>
    </source>
</evidence>
<dbReference type="AlphaFoldDB" id="A0AB73BVZ6"/>
<evidence type="ECO:0000313" key="3">
    <source>
        <dbReference type="EMBL" id="KDE63031.1"/>
    </source>
</evidence>
<feature type="transmembrane region" description="Helical" evidence="1">
    <location>
        <begin position="211"/>
        <end position="233"/>
    </location>
</feature>
<keyword evidence="1" id="KW-0812">Transmembrane</keyword>
<organism evidence="3 4">
    <name type="scientific">Fusobacterium necrophorum BL</name>
    <dbReference type="NCBI Taxonomy" id="1441732"/>
    <lineage>
        <taxon>Bacteria</taxon>
        <taxon>Fusobacteriati</taxon>
        <taxon>Fusobacteriota</taxon>
        <taxon>Fusobacteriia</taxon>
        <taxon>Fusobacteriales</taxon>
        <taxon>Fusobacteriaceae</taxon>
        <taxon>Fusobacterium</taxon>
    </lineage>
</organism>
<dbReference type="InterPro" id="IPR011642">
    <property type="entry name" value="Gate_dom"/>
</dbReference>
<sequence>MGYFTSHFLYISEVRELNKKKAIILFFIYSLIGIFMFFVPIKIGVRKTIPIDHLVKAILKIKYLGSVYGLIIITVGLILPFYSKTWNKSKMNLIMTVFNISGFIFTIMSIFKIGPQLIIQDTMAPYVLEKVVIPVILIVPVGSIFLAFLISYGLMEGIGVLMEPVMKPVFRTPGKSALDAVTSFVGSYSLALLVTNRVYRENKYTAREAAIIATGFSTVSATFMIITVNTLGLMEYWTIYFWVCLVVTFVVTAITARLYPLSRMPNTYFDSNHVLVETKNVEKRNIFKKAWEESIHNFMKSETVINNTISNLKDGIRLAINIGAVIMSVGVISLLLAQYTKIFDYMGYLFYPITSILGFDSPFLMAKASTITLADMYVPAIISMEETFQTKFVIAVICISEILFFSASIPCILATDIPIKVRDMIIIWFERVLLSLILSVFIVKILF</sequence>
<evidence type="ECO:0000259" key="2">
    <source>
        <dbReference type="Pfam" id="PF07670"/>
    </source>
</evidence>
<feature type="transmembrane region" description="Helical" evidence="1">
    <location>
        <begin position="131"/>
        <end position="154"/>
    </location>
</feature>
<gene>
    <name evidence="3" type="ORF">FUSO3_06270</name>
</gene>
<evidence type="ECO:0000256" key="1">
    <source>
        <dbReference type="SAM" id="Phobius"/>
    </source>
</evidence>
<feature type="transmembrane region" description="Helical" evidence="1">
    <location>
        <begin position="345"/>
        <end position="366"/>
    </location>
</feature>
<feature type="transmembrane region" description="Helical" evidence="1">
    <location>
        <begin position="318"/>
        <end position="339"/>
    </location>
</feature>
<dbReference type="Proteomes" id="UP000027473">
    <property type="component" value="Unassembled WGS sequence"/>
</dbReference>
<feature type="transmembrane region" description="Helical" evidence="1">
    <location>
        <begin position="61"/>
        <end position="81"/>
    </location>
</feature>
<dbReference type="EMBL" id="JAAC01000101">
    <property type="protein sequence ID" value="KDE63031.1"/>
    <property type="molecule type" value="Genomic_DNA"/>
</dbReference>
<feature type="domain" description="Nucleoside transporter/FeoB GTPase Gate" evidence="2">
    <location>
        <begin position="133"/>
        <end position="233"/>
    </location>
</feature>
<name>A0AB73BVZ6_9FUSO</name>
<reference evidence="3 4" key="1">
    <citation type="submission" date="2014-01" db="EMBL/GenBank/DDBJ databases">
        <title>Comparative genomics of Fusobacterium necrophorum wild isolates.</title>
        <authorList>
            <person name="Kittichotirat W."/>
            <person name="Bumgarner R.E."/>
            <person name="Lawrence P."/>
        </authorList>
    </citation>
    <scope>NUCLEOTIDE SEQUENCE [LARGE SCALE GENOMIC DNA]</scope>
    <source>
        <strain evidence="3 4">BL</strain>
    </source>
</reference>
<feature type="transmembrane region" description="Helical" evidence="1">
    <location>
        <begin position="180"/>
        <end position="199"/>
    </location>
</feature>
<proteinExistence type="predicted"/>
<feature type="transmembrane region" description="Helical" evidence="1">
    <location>
        <begin position="22"/>
        <end position="41"/>
    </location>
</feature>
<comment type="caution">
    <text evidence="3">The sequence shown here is derived from an EMBL/GenBank/DDBJ whole genome shotgun (WGS) entry which is preliminary data.</text>
</comment>
<feature type="transmembrane region" description="Helical" evidence="1">
    <location>
        <begin position="93"/>
        <end position="111"/>
    </location>
</feature>
<protein>
    <submittedName>
        <fullName evidence="3">Histidine transporter</fullName>
    </submittedName>
</protein>
<keyword evidence="1" id="KW-1133">Transmembrane helix</keyword>
<feature type="transmembrane region" description="Helical" evidence="1">
    <location>
        <begin position="392"/>
        <end position="419"/>
    </location>
</feature>
<feature type="transmembrane region" description="Helical" evidence="1">
    <location>
        <begin position="239"/>
        <end position="259"/>
    </location>
</feature>
<accession>A0AB73BVZ6</accession>
<dbReference type="Pfam" id="PF07670">
    <property type="entry name" value="Gate"/>
    <property type="match status" value="1"/>
</dbReference>